<comment type="caution">
    <text evidence="2">The sequence shown here is derived from an EMBL/GenBank/DDBJ whole genome shotgun (WGS) entry which is preliminary data.</text>
</comment>
<protein>
    <submittedName>
        <fullName evidence="2">HNH endonuclease family protein</fullName>
    </submittedName>
</protein>
<dbReference type="EMBL" id="JAIVFG010000041">
    <property type="protein sequence ID" value="MDB0573099.1"/>
    <property type="molecule type" value="Genomic_DNA"/>
</dbReference>
<dbReference type="RefSeq" id="WP_271657096.1">
    <property type="nucleotide sequence ID" value="NZ_JAIVFG010000041.1"/>
</dbReference>
<proteinExistence type="predicted"/>
<dbReference type="GO" id="GO:0004519">
    <property type="term" value="F:endonuclease activity"/>
    <property type="evidence" value="ECO:0007669"/>
    <property type="project" value="UniProtKB-KW"/>
</dbReference>
<keyword evidence="2" id="KW-0540">Nuclease</keyword>
<sequence length="274" mass="31497">MLLDQGAQYEVSKFRKPGVREAIEAQWDKLSDSIRAIVDFVRSKTYIQCDKALPSYLALIPLVYIRHHFTNAWASAANVENFLVRTLLAGAFSGQSDRILDALVKRFKELERFDADEGFAIIRSQNRSLEITHDRFFEMGYGSKNIHLILNLWYPVFSHVPAYDNNLPQVDHIFPQSRLKAIKVTNQETGRPVMLYRDDARNQLANCMLLTRAENGAGGKGDITPEEWFAGKSSDYLKLHLIPEDPVLWKMDRYDDFIAARKALISDRFAWLLV</sequence>
<keyword evidence="2" id="KW-0378">Hydrolase</keyword>
<keyword evidence="2" id="KW-0255">Endonuclease</keyword>
<evidence type="ECO:0000313" key="2">
    <source>
        <dbReference type="EMBL" id="MDB0573099.1"/>
    </source>
</evidence>
<dbReference type="PANTHER" id="PTHR37292:SF2">
    <property type="entry name" value="DUF262 DOMAIN-CONTAINING PROTEIN"/>
    <property type="match status" value="1"/>
</dbReference>
<dbReference type="PANTHER" id="PTHR37292">
    <property type="entry name" value="VNG6097C"/>
    <property type="match status" value="1"/>
</dbReference>
<dbReference type="Pfam" id="PF07510">
    <property type="entry name" value="GmrSD_C"/>
    <property type="match status" value="1"/>
</dbReference>
<dbReference type="AlphaFoldDB" id="A0AAW5ZSL7"/>
<accession>A0AAW5ZSL7</accession>
<organism evidence="2 3">
    <name type="scientific">Ralstonia solanacearum</name>
    <name type="common">Pseudomonas solanacearum</name>
    <dbReference type="NCBI Taxonomy" id="305"/>
    <lineage>
        <taxon>Bacteria</taxon>
        <taxon>Pseudomonadati</taxon>
        <taxon>Pseudomonadota</taxon>
        <taxon>Betaproteobacteria</taxon>
        <taxon>Burkholderiales</taxon>
        <taxon>Burkholderiaceae</taxon>
        <taxon>Ralstonia</taxon>
        <taxon>Ralstonia solanacearum species complex</taxon>
    </lineage>
</organism>
<evidence type="ECO:0000313" key="3">
    <source>
        <dbReference type="Proteomes" id="UP001144050"/>
    </source>
</evidence>
<feature type="domain" description="GmrSD restriction endonucleases C-terminal" evidence="1">
    <location>
        <begin position="164"/>
        <end position="265"/>
    </location>
</feature>
<reference evidence="2" key="1">
    <citation type="submission" date="2021-09" db="EMBL/GenBank/DDBJ databases">
        <title>Genomic analysis of Ralstonia spp.</title>
        <authorList>
            <person name="Aburjaile F."/>
            <person name="Ariute J.C."/>
            <person name="Pais A.K.L."/>
            <person name="Albuquerque G.M.R."/>
            <person name="Silva A.M.F."/>
            <person name="Brenig B."/>
            <person name="Azevedo V."/>
            <person name="Matiuzzi M."/>
            <person name="Ramos R."/>
            <person name="Goes-Neto A."/>
            <person name="Soares S."/>
            <person name="Iseppon A.M.B."/>
            <person name="Souza E."/>
            <person name="Gama M."/>
        </authorList>
    </citation>
    <scope>NUCLEOTIDE SEQUENCE</scope>
    <source>
        <strain evidence="2">CCRMRs91</strain>
    </source>
</reference>
<name>A0AAW5ZSL7_RALSL</name>
<dbReference type="InterPro" id="IPR011089">
    <property type="entry name" value="GmrSD_C"/>
</dbReference>
<dbReference type="Proteomes" id="UP001144050">
    <property type="component" value="Unassembled WGS sequence"/>
</dbReference>
<gene>
    <name evidence="2" type="ORF">LBW59_20295</name>
</gene>
<evidence type="ECO:0000259" key="1">
    <source>
        <dbReference type="Pfam" id="PF07510"/>
    </source>
</evidence>